<dbReference type="InterPro" id="IPR000380">
    <property type="entry name" value="Topo_IA"/>
</dbReference>
<evidence type="ECO:0000256" key="1">
    <source>
        <dbReference type="ARBA" id="ARBA00000213"/>
    </source>
</evidence>
<dbReference type="InterPro" id="IPR006171">
    <property type="entry name" value="TOPRIM_dom"/>
</dbReference>
<dbReference type="InterPro" id="IPR034144">
    <property type="entry name" value="TOPRIM_TopoIII"/>
</dbReference>
<evidence type="ECO:0000256" key="12">
    <source>
        <dbReference type="SAM" id="MobiDB-lite"/>
    </source>
</evidence>
<dbReference type="Pfam" id="PF01396">
    <property type="entry name" value="Zn_ribbon_Top1"/>
    <property type="match status" value="1"/>
</dbReference>
<dbReference type="PANTHER" id="PTHR11390:SF21">
    <property type="entry name" value="DNA TOPOISOMERASE 3-ALPHA"/>
    <property type="match status" value="1"/>
</dbReference>
<dbReference type="SMART" id="SM00436">
    <property type="entry name" value="TOP1Bc"/>
    <property type="match status" value="1"/>
</dbReference>
<evidence type="ECO:0000256" key="4">
    <source>
        <dbReference type="ARBA" id="ARBA00022723"/>
    </source>
</evidence>
<dbReference type="InterPro" id="IPR013498">
    <property type="entry name" value="Topo_IA_Znf"/>
</dbReference>
<name>A0ABX8J3S9_9GAMM</name>
<evidence type="ECO:0000259" key="13">
    <source>
        <dbReference type="PROSITE" id="PS50880"/>
    </source>
</evidence>
<evidence type="ECO:0000256" key="11">
    <source>
        <dbReference type="ARBA" id="ARBA00032877"/>
    </source>
</evidence>
<comment type="catalytic activity">
    <reaction evidence="1">
        <text>ATP-independent breakage of single-stranded DNA, followed by passage and rejoining.</text>
        <dbReference type="EC" id="5.6.2.1"/>
    </reaction>
</comment>
<evidence type="ECO:0000256" key="9">
    <source>
        <dbReference type="ARBA" id="ARBA00031985"/>
    </source>
</evidence>
<protein>
    <recommendedName>
        <fullName evidence="3">DNA topoisomerase</fullName>
        <ecNumber evidence="3">5.6.2.1</ecNumber>
    </recommendedName>
    <alternativeName>
        <fullName evidence="11">Omega-protein</fullName>
    </alternativeName>
    <alternativeName>
        <fullName evidence="10">Relaxing enzyme</fullName>
    </alternativeName>
    <alternativeName>
        <fullName evidence="8">Swivelase</fullName>
    </alternativeName>
    <alternativeName>
        <fullName evidence="9">Untwisting enzyme</fullName>
    </alternativeName>
</protein>
<dbReference type="Pfam" id="PF01751">
    <property type="entry name" value="Toprim"/>
    <property type="match status" value="1"/>
</dbReference>
<feature type="compositionally biased region" description="Basic residues" evidence="12">
    <location>
        <begin position="661"/>
        <end position="671"/>
    </location>
</feature>
<evidence type="ECO:0000313" key="15">
    <source>
        <dbReference type="EMBL" id="QWV19479.1"/>
    </source>
</evidence>
<feature type="region of interest" description="Disordered" evidence="12">
    <location>
        <begin position="658"/>
        <end position="677"/>
    </location>
</feature>
<dbReference type="SMART" id="SM00437">
    <property type="entry name" value="TOP1Ac"/>
    <property type="match status" value="1"/>
</dbReference>
<evidence type="ECO:0000256" key="6">
    <source>
        <dbReference type="ARBA" id="ARBA00022771"/>
    </source>
</evidence>
<keyword evidence="15" id="KW-0614">Plasmid</keyword>
<keyword evidence="6" id="KW-0863">Zinc-finger</keyword>
<keyword evidence="5" id="KW-0677">Repeat</keyword>
<organism evidence="15 16">
    <name type="scientific">Stutzerimonas zhaodongensis</name>
    <dbReference type="NCBI Taxonomy" id="1176257"/>
    <lineage>
        <taxon>Bacteria</taxon>
        <taxon>Pseudomonadati</taxon>
        <taxon>Pseudomonadota</taxon>
        <taxon>Gammaproteobacteria</taxon>
        <taxon>Pseudomonadales</taxon>
        <taxon>Pseudomonadaceae</taxon>
        <taxon>Stutzerimonas</taxon>
    </lineage>
</organism>
<evidence type="ECO:0000256" key="3">
    <source>
        <dbReference type="ARBA" id="ARBA00012891"/>
    </source>
</evidence>
<sequence length="677" mass="74016">MRVVLCEKPSQAADVAKVIGATNRGQGCFTGPGLAVTYCIGHLMENAAPEDYGDRYKKWSLEDLPIIPSEWKMKAKPKTQSQLKTVKALLDKAKELVIATDPDREGELIAWEVIEHCGYKGPTLRMHLSALNQAAIKKAWANLRPASETINQYYSALARGRGDWLVGMNMSRLFTLLGAQAGYQGVLSIGRVQTPTLRIVVDRDRTIENFVAKPYWDLSVTLSHNKATFTAKWLPASAMDEQGRCSSEQAARQAEAAVLNTGVARVSAVATERVVEAAPLPFSLGDLQQACSAKLGLGAQQTLDIAQSLYETHKATTYPRADNGYLDESMHSEVPQIFAAMVRTDPSVATLVGRLDPQVKSRAWNSAKVTAHHGIIPTIEPANIERMSEREASVYRLIRAHFLAQFLPAHEYDKTIVQLTIADQEFKASGRLQQVVGWKAVMTDQGAKANEEAAGQEEAGQSSAQVLPDLVEGDRPKVIAAAGEKMMTTPPKHMTEGDLIKAMKGAAKLVSDPRLKQKLRDTVGIGTEATRAGIIETLLERGFIVKKGRTLRATDAAFTLIDSAPEALTNPGMTAVWEQALTMVEEGTMGLDDFVSRQSTWITQMVTKYSSTKMSFKLEPSPPCPVCQGQMRRRPGKTGPFWSCMTYPDCNGTISIEQKSKKSVSKRKPNRKAAAAS</sequence>
<reference evidence="15 16" key="1">
    <citation type="submission" date="2021-06" db="EMBL/GenBank/DDBJ databases">
        <title>Microbial metabolic specificity influences pelagic lipid remineralization.</title>
        <authorList>
            <person name="Behrendt L."/>
            <person name="Hunter J.E."/>
            <person name="Alcolombri U."/>
            <person name="Smriga S."/>
            <person name="Mincer T."/>
            <person name="Lowenstein D.P."/>
            <person name="Peaudecerf F.J."/>
            <person name="Fernandez V.I."/>
            <person name="Fredricks H."/>
            <person name="Almblad H."/>
            <person name="Harrison J.J."/>
            <person name="Stocker R."/>
            <person name="Van Mooy B.A.S."/>
        </authorList>
    </citation>
    <scope>NUCLEOTIDE SEQUENCE [LARGE SCALE GENOMIC DNA]</scope>
    <source>
        <strain evidence="15 16">A252</strain>
        <plasmid evidence="15 16">megaplasmid</plasmid>
    </source>
</reference>
<evidence type="ECO:0000313" key="16">
    <source>
        <dbReference type="Proteomes" id="UP000683436"/>
    </source>
</evidence>
<dbReference type="RefSeq" id="WP_216707315.1">
    <property type="nucleotide sequence ID" value="NZ_CP076684.1"/>
</dbReference>
<dbReference type="InterPro" id="IPR003601">
    <property type="entry name" value="Topo_IA_2"/>
</dbReference>
<feature type="domain" description="Topo IA-type catalytic" evidence="14">
    <location>
        <begin position="149"/>
        <end position="606"/>
    </location>
</feature>
<dbReference type="PROSITE" id="PS50880">
    <property type="entry name" value="TOPRIM"/>
    <property type="match status" value="1"/>
</dbReference>
<dbReference type="CDD" id="cd00186">
    <property type="entry name" value="TOP1Ac"/>
    <property type="match status" value="1"/>
</dbReference>
<dbReference type="CDD" id="cd03362">
    <property type="entry name" value="TOPRIM_TopoIA_TopoIII"/>
    <property type="match status" value="1"/>
</dbReference>
<dbReference type="SMART" id="SM00493">
    <property type="entry name" value="TOPRIM"/>
    <property type="match status" value="1"/>
</dbReference>
<keyword evidence="4" id="KW-0479">Metal-binding</keyword>
<dbReference type="InterPro" id="IPR003602">
    <property type="entry name" value="Topo_IA_DNA-bd_dom"/>
</dbReference>
<evidence type="ECO:0000256" key="7">
    <source>
        <dbReference type="ARBA" id="ARBA00022833"/>
    </source>
</evidence>
<dbReference type="Pfam" id="PF01131">
    <property type="entry name" value="Topoisom_bac"/>
    <property type="match status" value="1"/>
</dbReference>
<dbReference type="EC" id="5.6.2.1" evidence="3"/>
<evidence type="ECO:0000256" key="10">
    <source>
        <dbReference type="ARBA" id="ARBA00032235"/>
    </source>
</evidence>
<accession>A0ABX8J3S9</accession>
<dbReference type="Proteomes" id="UP000683436">
    <property type="component" value="Plasmid megaplasmid"/>
</dbReference>
<gene>
    <name evidence="15" type="ORF">KQ248_22885</name>
</gene>
<feature type="region of interest" description="Disordered" evidence="12">
    <location>
        <begin position="447"/>
        <end position="467"/>
    </location>
</feature>
<comment type="similarity">
    <text evidence="2">Belongs to the type IA topoisomerase family.</text>
</comment>
<dbReference type="InterPro" id="IPR005738">
    <property type="entry name" value="TopoIII"/>
</dbReference>
<geneLocation type="plasmid" evidence="15 16">
    <name>megaplasmid</name>
</geneLocation>
<keyword evidence="16" id="KW-1185">Reference proteome</keyword>
<dbReference type="InterPro" id="IPR013497">
    <property type="entry name" value="Topo_IA_cen"/>
</dbReference>
<feature type="domain" description="Toprim" evidence="13">
    <location>
        <begin position="1"/>
        <end position="132"/>
    </location>
</feature>
<dbReference type="NCBIfam" id="NF005829">
    <property type="entry name" value="PRK07726.1"/>
    <property type="match status" value="1"/>
</dbReference>
<feature type="compositionally biased region" description="Low complexity" evidence="12">
    <location>
        <begin position="447"/>
        <end position="465"/>
    </location>
</feature>
<evidence type="ECO:0000256" key="8">
    <source>
        <dbReference type="ARBA" id="ARBA00030003"/>
    </source>
</evidence>
<evidence type="ECO:0000256" key="2">
    <source>
        <dbReference type="ARBA" id="ARBA00009446"/>
    </source>
</evidence>
<evidence type="ECO:0000259" key="14">
    <source>
        <dbReference type="PROSITE" id="PS52039"/>
    </source>
</evidence>
<dbReference type="PANTHER" id="PTHR11390">
    <property type="entry name" value="PROKARYOTIC DNA TOPOISOMERASE"/>
    <property type="match status" value="1"/>
</dbReference>
<evidence type="ECO:0000256" key="5">
    <source>
        <dbReference type="ARBA" id="ARBA00022737"/>
    </source>
</evidence>
<keyword evidence="7" id="KW-0862">Zinc</keyword>
<dbReference type="NCBIfam" id="TIGR01056">
    <property type="entry name" value="topB"/>
    <property type="match status" value="1"/>
</dbReference>
<proteinExistence type="inferred from homology"/>
<dbReference type="PROSITE" id="PS52039">
    <property type="entry name" value="TOPO_IA_2"/>
    <property type="match status" value="1"/>
</dbReference>
<dbReference type="EMBL" id="CP076684">
    <property type="protein sequence ID" value="QWV19479.1"/>
    <property type="molecule type" value="Genomic_DNA"/>
</dbReference>